<dbReference type="EMBL" id="BTGU01014917">
    <property type="protein sequence ID" value="GMN75050.1"/>
    <property type="molecule type" value="Genomic_DNA"/>
</dbReference>
<protein>
    <submittedName>
        <fullName evidence="1">Uncharacterized protein</fullName>
    </submittedName>
</protein>
<sequence length="148" mass="16835">MASLSGGRTPKQSIGAFVVLSLASHNVGPGWDELNPDDLEEDRSECLSVALYFRCSFVGRMIRIRGVSSLGRVRVRMNGIEVVVYLRTPIPEVLRHRRCAPPKMESLEGWLVRYKIQYAREWIPTLSMLSSREPSDLERVSALSCEWR</sequence>
<dbReference type="EMBL" id="BTGU01014915">
    <property type="protein sequence ID" value="GMN75048.1"/>
    <property type="molecule type" value="Genomic_DNA"/>
</dbReference>
<evidence type="ECO:0000313" key="2">
    <source>
        <dbReference type="EMBL" id="GMN75050.1"/>
    </source>
</evidence>
<reference evidence="1" key="1">
    <citation type="submission" date="2023-07" db="EMBL/GenBank/DDBJ databases">
        <title>draft genome sequence of fig (Ficus carica).</title>
        <authorList>
            <person name="Takahashi T."/>
            <person name="Nishimura K."/>
        </authorList>
    </citation>
    <scope>NUCLEOTIDE SEQUENCE</scope>
</reference>
<organism evidence="1 3">
    <name type="scientific">Ficus carica</name>
    <name type="common">Common fig</name>
    <dbReference type="NCBI Taxonomy" id="3494"/>
    <lineage>
        <taxon>Eukaryota</taxon>
        <taxon>Viridiplantae</taxon>
        <taxon>Streptophyta</taxon>
        <taxon>Embryophyta</taxon>
        <taxon>Tracheophyta</taxon>
        <taxon>Spermatophyta</taxon>
        <taxon>Magnoliopsida</taxon>
        <taxon>eudicotyledons</taxon>
        <taxon>Gunneridae</taxon>
        <taxon>Pentapetalae</taxon>
        <taxon>rosids</taxon>
        <taxon>fabids</taxon>
        <taxon>Rosales</taxon>
        <taxon>Moraceae</taxon>
        <taxon>Ficeae</taxon>
        <taxon>Ficus</taxon>
    </lineage>
</organism>
<evidence type="ECO:0000313" key="3">
    <source>
        <dbReference type="Proteomes" id="UP001187192"/>
    </source>
</evidence>
<accession>A0AA88JFE5</accession>
<dbReference type="AlphaFoldDB" id="A0AA88JFE5"/>
<evidence type="ECO:0000313" key="1">
    <source>
        <dbReference type="EMBL" id="GMN75048.1"/>
    </source>
</evidence>
<proteinExistence type="predicted"/>
<gene>
    <name evidence="1" type="ORF">TIFTF001_054504</name>
    <name evidence="2" type="ORF">TIFTF001_054506</name>
</gene>
<dbReference type="Proteomes" id="UP001187192">
    <property type="component" value="Unassembled WGS sequence"/>
</dbReference>
<comment type="caution">
    <text evidence="1">The sequence shown here is derived from an EMBL/GenBank/DDBJ whole genome shotgun (WGS) entry which is preliminary data.</text>
</comment>
<keyword evidence="3" id="KW-1185">Reference proteome</keyword>
<name>A0AA88JFE5_FICCA</name>